<dbReference type="AlphaFoldDB" id="A0A6J1LIA4"/>
<feature type="region of interest" description="Disordered" evidence="1">
    <location>
        <begin position="549"/>
        <end position="576"/>
    </location>
</feature>
<feature type="domain" description="PDZ" evidence="2">
    <location>
        <begin position="245"/>
        <end position="301"/>
    </location>
</feature>
<dbReference type="SUPFAM" id="SSF50156">
    <property type="entry name" value="PDZ domain-like"/>
    <property type="match status" value="1"/>
</dbReference>
<dbReference type="OMA" id="TMEQDYY"/>
<proteinExistence type="predicted"/>
<dbReference type="GeneID" id="111594131"/>
<feature type="region of interest" description="Disordered" evidence="1">
    <location>
        <begin position="765"/>
        <end position="799"/>
    </location>
</feature>
<accession>A0A6J1LIA4</accession>
<feature type="compositionally biased region" description="Low complexity" evidence="1">
    <location>
        <begin position="784"/>
        <end position="799"/>
    </location>
</feature>
<evidence type="ECO:0000259" key="2">
    <source>
        <dbReference type="PROSITE" id="PS50106"/>
    </source>
</evidence>
<dbReference type="Gene3D" id="2.30.42.10">
    <property type="match status" value="1"/>
</dbReference>
<name>A0A6J1LIA4_DROHY</name>
<dbReference type="Proteomes" id="UP000504633">
    <property type="component" value="Unplaced"/>
</dbReference>
<dbReference type="SMART" id="SM00228">
    <property type="entry name" value="PDZ"/>
    <property type="match status" value="1"/>
</dbReference>
<gene>
    <name evidence="4" type="primary">LOC111594131</name>
</gene>
<dbReference type="RefSeq" id="XP_023163058.2">
    <property type="nucleotide sequence ID" value="XM_023307290.2"/>
</dbReference>
<dbReference type="PANTHER" id="PTHR15545">
    <property type="entry name" value="PDZ DOMAIN CONTAINING RING FINGER PROTEIN 3, 4"/>
    <property type="match status" value="1"/>
</dbReference>
<reference evidence="4" key="1">
    <citation type="submission" date="2025-08" db="UniProtKB">
        <authorList>
            <consortium name="RefSeq"/>
        </authorList>
    </citation>
    <scope>IDENTIFICATION</scope>
    <source>
        <strain evidence="4">15085-1641.00</strain>
        <tissue evidence="4">Whole body</tissue>
    </source>
</reference>
<evidence type="ECO:0000256" key="1">
    <source>
        <dbReference type="SAM" id="MobiDB-lite"/>
    </source>
</evidence>
<dbReference type="CTD" id="43809"/>
<dbReference type="InterPro" id="IPR051971">
    <property type="entry name" value="E3_ubiquitin-PDZ_ligase"/>
</dbReference>
<evidence type="ECO:0000313" key="3">
    <source>
        <dbReference type="Proteomes" id="UP000504633"/>
    </source>
</evidence>
<keyword evidence="3" id="KW-1185">Reference proteome</keyword>
<feature type="compositionally biased region" description="Acidic residues" evidence="1">
    <location>
        <begin position="221"/>
        <end position="241"/>
    </location>
</feature>
<dbReference type="OrthoDB" id="6270329at2759"/>
<dbReference type="InterPro" id="IPR001478">
    <property type="entry name" value="PDZ"/>
</dbReference>
<organism evidence="3 4">
    <name type="scientific">Drosophila hydei</name>
    <name type="common">Fruit fly</name>
    <dbReference type="NCBI Taxonomy" id="7224"/>
    <lineage>
        <taxon>Eukaryota</taxon>
        <taxon>Metazoa</taxon>
        <taxon>Ecdysozoa</taxon>
        <taxon>Arthropoda</taxon>
        <taxon>Hexapoda</taxon>
        <taxon>Insecta</taxon>
        <taxon>Pterygota</taxon>
        <taxon>Neoptera</taxon>
        <taxon>Endopterygota</taxon>
        <taxon>Diptera</taxon>
        <taxon>Brachycera</taxon>
        <taxon>Muscomorpha</taxon>
        <taxon>Ephydroidea</taxon>
        <taxon>Drosophilidae</taxon>
        <taxon>Drosophila</taxon>
    </lineage>
</organism>
<dbReference type="InterPro" id="IPR036034">
    <property type="entry name" value="PDZ_sf"/>
</dbReference>
<dbReference type="PROSITE" id="PS50106">
    <property type="entry name" value="PDZ"/>
    <property type="match status" value="1"/>
</dbReference>
<dbReference type="KEGG" id="dhe:111594131"/>
<feature type="region of interest" description="Disordered" evidence="1">
    <location>
        <begin position="217"/>
        <end position="241"/>
    </location>
</feature>
<protein>
    <submittedName>
        <fullName evidence="4">Slo-interacting protein 1 isoform X1</fullName>
    </submittedName>
</protein>
<feature type="compositionally biased region" description="Basic and acidic residues" evidence="1">
    <location>
        <begin position="765"/>
        <end position="776"/>
    </location>
</feature>
<dbReference type="Pfam" id="PF00595">
    <property type="entry name" value="PDZ"/>
    <property type="match status" value="1"/>
</dbReference>
<evidence type="ECO:0000313" key="4">
    <source>
        <dbReference type="RefSeq" id="XP_023163058.2"/>
    </source>
</evidence>
<sequence length="799" mass="89579">MCSNNCVNVVELDYVVLKLNGSDITSLSSYDAVQMFLQAKETLVVELCRKQNPITSDDMQEDEICAKLKSVQVSNARAASASENVNFNSLPTSPLSLVSAKNQIILTLRTFQNSDQTEPVLKEKKMLDKSVAFNKTNKKVDHNDDIAQTIADHFIEQEHHLFEQCLEPEIDIEEVTLVKRDSTNDQIGLTVCCNNFYNNRDCEESIIKPVICNENTNADSITDDAGADTDTDGDGDGDGDACDDVFISDIQPESVAERDGRLRRGDQILRINGIDIKSKKHAETQIAENSTAVTLLVSRLLYPEDDDDDDDEDDEEIDSHFEYANSILSDDYTNVVDKLDKNLVTQQLTEQAPKPIKSIIQPTFSGSQTMSEKAKNKGQTYITAIEKICIEKVRLPTQETGLKQITEKSLPRTTIASKQYDYDDCEHIYETIPEDSESEPLYCSPYQSSNYMTAMGSCSSPMMAETDVLEMQQQTQRVAQWLGIKSQINPRSVHTLAGRPNLYQKQQHRISNRVYTLRSAITNTSGSSSSGANYSSTNVDNENKCINQQQEEVENSSSAYNTGGSNNSASPHQNITNTENESMLNATVTANAGPNNPNSSFQSVSTAPMLMLPFGKSGRIVCSQYNSETPTVNKASADELNLFASATSKVDAKIMRPKPSEELQSQCPQFNAPNLSRYHFVSSQEVANKSLAPKASSILVATENVSDEIPMVWKVKRRPDGTRYIVKRPVRNNVSMGIRKNIRNNEITTEDDTISEVKIGRYWTKEERKRHIERARERRHHQQFLHQQQQQHQPQQQQQ</sequence>
<dbReference type="PANTHER" id="PTHR15545:SF8">
    <property type="entry name" value="SLO-INTERACTING PROTEIN 1"/>
    <property type="match status" value="1"/>
</dbReference>